<proteinExistence type="predicted"/>
<comment type="caution">
    <text evidence="1">The sequence shown here is derived from an EMBL/GenBank/DDBJ whole genome shotgun (WGS) entry which is preliminary data.</text>
</comment>
<protein>
    <submittedName>
        <fullName evidence="1">Uncharacterized protein</fullName>
    </submittedName>
</protein>
<accession>A0A9W8GNM8</accession>
<dbReference type="OrthoDB" id="10310980at2759"/>
<gene>
    <name evidence="1" type="ORF">IWW39_000375</name>
</gene>
<name>A0A9W8GNM8_9FUNG</name>
<keyword evidence="2" id="KW-1185">Reference proteome</keyword>
<reference evidence="1" key="1">
    <citation type="submission" date="2022-07" db="EMBL/GenBank/DDBJ databases">
        <title>Phylogenomic reconstructions and comparative analyses of Kickxellomycotina fungi.</title>
        <authorList>
            <person name="Reynolds N.K."/>
            <person name="Stajich J.E."/>
            <person name="Barry K."/>
            <person name="Grigoriev I.V."/>
            <person name="Crous P."/>
            <person name="Smith M.E."/>
        </authorList>
    </citation>
    <scope>NUCLEOTIDE SEQUENCE</scope>
    <source>
        <strain evidence="1">CBS 109367</strain>
    </source>
</reference>
<organism evidence="1 2">
    <name type="scientific">Coemansia spiralis</name>
    <dbReference type="NCBI Taxonomy" id="417178"/>
    <lineage>
        <taxon>Eukaryota</taxon>
        <taxon>Fungi</taxon>
        <taxon>Fungi incertae sedis</taxon>
        <taxon>Zoopagomycota</taxon>
        <taxon>Kickxellomycotina</taxon>
        <taxon>Kickxellomycetes</taxon>
        <taxon>Kickxellales</taxon>
        <taxon>Kickxellaceae</taxon>
        <taxon>Coemansia</taxon>
    </lineage>
</organism>
<dbReference type="EMBL" id="JANBTX010000006">
    <property type="protein sequence ID" value="KAJ2690866.1"/>
    <property type="molecule type" value="Genomic_DNA"/>
</dbReference>
<dbReference type="AlphaFoldDB" id="A0A9W8GNM8"/>
<evidence type="ECO:0000313" key="1">
    <source>
        <dbReference type="EMBL" id="KAJ2690866.1"/>
    </source>
</evidence>
<sequence>MSSAIEMRQQRYATSFMDTAPTFSGELDKRSSEGLIREIKKELGSKFDSEDPSVLYSMVHKKLSYDVVKVIDRPKTRTVDALFEEIKGAYPVHQLQSRILNELRGQGV</sequence>
<evidence type="ECO:0000313" key="2">
    <source>
        <dbReference type="Proteomes" id="UP001151516"/>
    </source>
</evidence>
<dbReference type="Proteomes" id="UP001151516">
    <property type="component" value="Unassembled WGS sequence"/>
</dbReference>